<dbReference type="AlphaFoldDB" id="A0A803L4S0"/>
<evidence type="ECO:0000256" key="1">
    <source>
        <dbReference type="SAM" id="MobiDB-lite"/>
    </source>
</evidence>
<reference evidence="2" key="1">
    <citation type="journal article" date="2017" name="Nature">
        <title>The genome of Chenopodium quinoa.</title>
        <authorList>
            <person name="Jarvis D.E."/>
            <person name="Ho Y.S."/>
            <person name="Lightfoot D.J."/>
            <person name="Schmoeckel S.M."/>
            <person name="Li B."/>
            <person name="Borm T.J.A."/>
            <person name="Ohyanagi H."/>
            <person name="Mineta K."/>
            <person name="Michell C.T."/>
            <person name="Saber N."/>
            <person name="Kharbatia N.M."/>
            <person name="Rupper R.R."/>
            <person name="Sharp A.R."/>
            <person name="Dally N."/>
            <person name="Boughton B.A."/>
            <person name="Woo Y.H."/>
            <person name="Gao G."/>
            <person name="Schijlen E.G.W.M."/>
            <person name="Guo X."/>
            <person name="Momin A.A."/>
            <person name="Negrao S."/>
            <person name="Al-Babili S."/>
            <person name="Gehring C."/>
            <person name="Roessner U."/>
            <person name="Jung C."/>
            <person name="Murphy K."/>
            <person name="Arold S.T."/>
            <person name="Gojobori T."/>
            <person name="van der Linden C.G."/>
            <person name="van Loo E.N."/>
            <person name="Jellen E.N."/>
            <person name="Maughan P.J."/>
            <person name="Tester M."/>
        </authorList>
    </citation>
    <scope>NUCLEOTIDE SEQUENCE [LARGE SCALE GENOMIC DNA]</scope>
    <source>
        <strain evidence="2">cv. PI 614886</strain>
    </source>
</reference>
<dbReference type="OMA" id="WHNDKSC"/>
<sequence length="455" mass="50939">MAAEAEKTKRQRFYIELKHGETTIVSWKKLLRKAKEKDQCGPHLPPSTALETTRGAMDGNHDGGLYKDSFIRNRSANGAKHINKDISSDCMQPRKGRVEVTKIECKKNDGHSSIKHAGWESLSAKAASKSSNLSDETFKQSSSPAVVKDHRSKDLQFRMDAPVLTYSKKPDRLCSRSKCPPLNAIYEDASMFPLNTTHNFLQMTQKISSEKMKVEVGGDSSDIVHQNFEGRCVPVKNSPTSGMLFHNKISSKKWHNDKSCDYRGLDAILPGYKSSLKDSASIKVSENCGIKDVISPAYKPSMKDSLVGLWPGVMDHHTLTEAMSRAKSRRAISDTKPVRNMVNDVSRNFNRIPCQKRKVTDLSNSSNPIPYCPRKIAPKKALIEQPVLQSKSSCPFPKNVKLTFKQKQQVPEKTNMKVRFLLKQEHEAIKSNAQVTKDTLDHSRTAASLTCNQPI</sequence>
<reference evidence="2" key="2">
    <citation type="submission" date="2021-03" db="UniProtKB">
        <authorList>
            <consortium name="EnsemblPlants"/>
        </authorList>
    </citation>
    <scope>IDENTIFICATION</scope>
</reference>
<protein>
    <submittedName>
        <fullName evidence="2">Uncharacterized protein</fullName>
    </submittedName>
</protein>
<organism evidence="2 3">
    <name type="scientific">Chenopodium quinoa</name>
    <name type="common">Quinoa</name>
    <dbReference type="NCBI Taxonomy" id="63459"/>
    <lineage>
        <taxon>Eukaryota</taxon>
        <taxon>Viridiplantae</taxon>
        <taxon>Streptophyta</taxon>
        <taxon>Embryophyta</taxon>
        <taxon>Tracheophyta</taxon>
        <taxon>Spermatophyta</taxon>
        <taxon>Magnoliopsida</taxon>
        <taxon>eudicotyledons</taxon>
        <taxon>Gunneridae</taxon>
        <taxon>Pentapetalae</taxon>
        <taxon>Caryophyllales</taxon>
        <taxon>Chenopodiaceae</taxon>
        <taxon>Chenopodioideae</taxon>
        <taxon>Atripliceae</taxon>
        <taxon>Chenopodium</taxon>
    </lineage>
</organism>
<name>A0A803L4S0_CHEQI</name>
<proteinExistence type="predicted"/>
<keyword evidence="3" id="KW-1185">Reference proteome</keyword>
<evidence type="ECO:0000313" key="3">
    <source>
        <dbReference type="Proteomes" id="UP000596660"/>
    </source>
</evidence>
<accession>A0A803L4S0</accession>
<dbReference type="EnsemblPlants" id="AUR62006859-RA">
    <property type="protein sequence ID" value="AUR62006859-RA:cds"/>
    <property type="gene ID" value="AUR62006859"/>
</dbReference>
<dbReference type="Gramene" id="AUR62006859-RA">
    <property type="protein sequence ID" value="AUR62006859-RA:cds"/>
    <property type="gene ID" value="AUR62006859"/>
</dbReference>
<dbReference type="Proteomes" id="UP000596660">
    <property type="component" value="Unplaced"/>
</dbReference>
<evidence type="ECO:0000313" key="2">
    <source>
        <dbReference type="EnsemblPlants" id="AUR62006859-RA:cds"/>
    </source>
</evidence>
<feature type="region of interest" description="Disordered" evidence="1">
    <location>
        <begin position="130"/>
        <end position="151"/>
    </location>
</feature>